<comment type="caution">
    <text evidence="2">The sequence shown here is derived from an EMBL/GenBank/DDBJ whole genome shotgun (WGS) entry which is preliminary data.</text>
</comment>
<dbReference type="PANTHER" id="PTHR31257">
    <property type="entry name" value="RICIN B-LIKE LECTIN EULS3"/>
    <property type="match status" value="1"/>
</dbReference>
<dbReference type="AlphaFoldDB" id="A0AAD5ZXM0"/>
<gene>
    <name evidence="2" type="ORF">LUZ61_009656</name>
</gene>
<name>A0AAD5ZXM0_9POAL</name>
<accession>A0AAD5ZXM0</accession>
<dbReference type="InterPro" id="IPR035992">
    <property type="entry name" value="Ricin_B-like_lectins"/>
</dbReference>
<evidence type="ECO:0000313" key="2">
    <source>
        <dbReference type="EMBL" id="KAJ3705951.1"/>
    </source>
</evidence>
<evidence type="ECO:0000256" key="1">
    <source>
        <dbReference type="SAM" id="MobiDB-lite"/>
    </source>
</evidence>
<dbReference type="Proteomes" id="UP001210211">
    <property type="component" value="Unassembled WGS sequence"/>
</dbReference>
<dbReference type="PANTHER" id="PTHR31257:SF11">
    <property type="entry name" value="RICIN B-LIKE LECTIN R40G3"/>
    <property type="match status" value="1"/>
</dbReference>
<protein>
    <submittedName>
        <fullName evidence="2">Uncharacterized protein</fullName>
    </submittedName>
</protein>
<sequence>MSNQEKFIIINEGSNGEYSLAIRGRKLVAALYNPRDPYQRWIRKIDNGTKSQQGEPAFVLVNEATNEAIKNEGPNRPMSLVPYDKVAGSPDNLLLWTESKETVQGFKYLCQANNVLYHIMPNFRAIRDGRMMVLYSGIHTMDRWKFVSYNKDLLVPTQQTITISCQSKEGYNLTIRDETVMLAPADPKDKYQVWIKEISYAKPVKDQDAKQAFALVNKATGKAIKPGFGTNFLVHLAKFNQDYLDSSLLWTESEKELGFREIRMQSNTSAVFHANYVGDAADSNEALLELRSMNDSKDQRWKLQEIVLWDASAPASEKPSNQWDPSKADISFDGSK</sequence>
<proteinExistence type="predicted"/>
<evidence type="ECO:0000313" key="3">
    <source>
        <dbReference type="Proteomes" id="UP001210211"/>
    </source>
</evidence>
<reference evidence="2 3" key="1">
    <citation type="journal article" date="2022" name="Cell">
        <title>Repeat-based holocentromeres influence genome architecture and karyotype evolution.</title>
        <authorList>
            <person name="Hofstatter P.G."/>
            <person name="Thangavel G."/>
            <person name="Lux T."/>
            <person name="Neumann P."/>
            <person name="Vondrak T."/>
            <person name="Novak P."/>
            <person name="Zhang M."/>
            <person name="Costa L."/>
            <person name="Castellani M."/>
            <person name="Scott A."/>
            <person name="Toegelov H."/>
            <person name="Fuchs J."/>
            <person name="Mata-Sucre Y."/>
            <person name="Dias Y."/>
            <person name="Vanzela A.L.L."/>
            <person name="Huettel B."/>
            <person name="Almeida C.C.S."/>
            <person name="Simkova H."/>
            <person name="Souza G."/>
            <person name="Pedrosa-Harand A."/>
            <person name="Macas J."/>
            <person name="Mayer K.F.X."/>
            <person name="Houben A."/>
            <person name="Marques A."/>
        </authorList>
    </citation>
    <scope>NUCLEOTIDE SEQUENCE [LARGE SCALE GENOMIC DNA]</scope>
    <source>
        <strain evidence="2">RhyTen1mFocal</strain>
    </source>
</reference>
<organism evidence="2 3">
    <name type="scientific">Rhynchospora tenuis</name>
    <dbReference type="NCBI Taxonomy" id="198213"/>
    <lineage>
        <taxon>Eukaryota</taxon>
        <taxon>Viridiplantae</taxon>
        <taxon>Streptophyta</taxon>
        <taxon>Embryophyta</taxon>
        <taxon>Tracheophyta</taxon>
        <taxon>Spermatophyta</taxon>
        <taxon>Magnoliopsida</taxon>
        <taxon>Liliopsida</taxon>
        <taxon>Poales</taxon>
        <taxon>Cyperaceae</taxon>
        <taxon>Cyperoideae</taxon>
        <taxon>Rhynchosporeae</taxon>
        <taxon>Rhynchospora</taxon>
    </lineage>
</organism>
<dbReference type="SUPFAM" id="SSF50370">
    <property type="entry name" value="Ricin B-like lectins"/>
    <property type="match status" value="1"/>
</dbReference>
<dbReference type="EMBL" id="JAMRDG010000001">
    <property type="protein sequence ID" value="KAJ3705951.1"/>
    <property type="molecule type" value="Genomic_DNA"/>
</dbReference>
<dbReference type="InterPro" id="IPR040249">
    <property type="entry name" value="Ricin_B-like_lectin_EULS3-like"/>
</dbReference>
<keyword evidence="3" id="KW-1185">Reference proteome</keyword>
<feature type="region of interest" description="Disordered" evidence="1">
    <location>
        <begin position="313"/>
        <end position="336"/>
    </location>
</feature>